<dbReference type="Proteomes" id="UP000186720">
    <property type="component" value="Unassembled WGS sequence"/>
</dbReference>
<dbReference type="AlphaFoldDB" id="A0A1Q6A2C7"/>
<proteinExistence type="predicted"/>
<dbReference type="InterPro" id="IPR050570">
    <property type="entry name" value="Cell_wall_metabolism_enzyme"/>
</dbReference>
<organism evidence="2 3">
    <name type="scientific">Mucilaginibacter polytrichastri</name>
    <dbReference type="NCBI Taxonomy" id="1302689"/>
    <lineage>
        <taxon>Bacteria</taxon>
        <taxon>Pseudomonadati</taxon>
        <taxon>Bacteroidota</taxon>
        <taxon>Sphingobacteriia</taxon>
        <taxon>Sphingobacteriales</taxon>
        <taxon>Sphingobacteriaceae</taxon>
        <taxon>Mucilaginibacter</taxon>
    </lineage>
</organism>
<feature type="domain" description="M23ase beta-sheet core" evidence="1">
    <location>
        <begin position="36"/>
        <end position="128"/>
    </location>
</feature>
<dbReference type="InterPro" id="IPR016047">
    <property type="entry name" value="M23ase_b-sheet_dom"/>
</dbReference>
<dbReference type="EMBL" id="MPPL01000001">
    <property type="protein sequence ID" value="OKS88166.1"/>
    <property type="molecule type" value="Genomic_DNA"/>
</dbReference>
<dbReference type="PANTHER" id="PTHR21666">
    <property type="entry name" value="PEPTIDASE-RELATED"/>
    <property type="match status" value="1"/>
</dbReference>
<reference evidence="2 3" key="1">
    <citation type="submission" date="2016-11" db="EMBL/GenBank/DDBJ databases">
        <title>Whole Genome Sequencing of Mucilaginibacter polytrichastri RG4-7(T) isolated from the moss sample.</title>
        <authorList>
            <person name="Li Y."/>
        </authorList>
    </citation>
    <scope>NUCLEOTIDE SEQUENCE [LARGE SCALE GENOMIC DNA]</scope>
    <source>
        <strain evidence="2 3">RG4-7</strain>
    </source>
</reference>
<evidence type="ECO:0000313" key="2">
    <source>
        <dbReference type="EMBL" id="OKS88166.1"/>
    </source>
</evidence>
<dbReference type="InterPro" id="IPR011055">
    <property type="entry name" value="Dup_hybrid_motif"/>
</dbReference>
<gene>
    <name evidence="2" type="ORF">RG47T_3630</name>
</gene>
<dbReference type="OrthoDB" id="9810477at2"/>
<dbReference type="SUPFAM" id="SSF51261">
    <property type="entry name" value="Duplicated hybrid motif"/>
    <property type="match status" value="1"/>
</dbReference>
<protein>
    <recommendedName>
        <fullName evidence="1">M23ase beta-sheet core domain-containing protein</fullName>
    </recommendedName>
</protein>
<dbReference type="GO" id="GO:0004222">
    <property type="term" value="F:metalloendopeptidase activity"/>
    <property type="evidence" value="ECO:0007669"/>
    <property type="project" value="TreeGrafter"/>
</dbReference>
<dbReference type="STRING" id="1302689.RG47T_3630"/>
<sequence length="160" mass="17758">MKFLISFCLVCLPLKHLKINSDFGYRIHPLTGKSAMHLGVDLKARHDTVFAILDGLVKSTGYDTGLGINIRLAHGDIESVYGHLSQIWVVTQDSVSAGEPIGLTGATGHVTGEHLHFSICYRHKYINPIKFLYELLIKQENEQNFQSPADPAFRQAGGRN</sequence>
<keyword evidence="3" id="KW-1185">Reference proteome</keyword>
<name>A0A1Q6A2C7_9SPHI</name>
<dbReference type="Gene3D" id="2.70.70.10">
    <property type="entry name" value="Glucose Permease (Domain IIA)"/>
    <property type="match status" value="1"/>
</dbReference>
<dbReference type="PANTHER" id="PTHR21666:SF270">
    <property type="entry name" value="MUREIN HYDROLASE ACTIVATOR ENVC"/>
    <property type="match status" value="1"/>
</dbReference>
<evidence type="ECO:0000259" key="1">
    <source>
        <dbReference type="Pfam" id="PF01551"/>
    </source>
</evidence>
<dbReference type="CDD" id="cd12797">
    <property type="entry name" value="M23_peptidase"/>
    <property type="match status" value="1"/>
</dbReference>
<comment type="caution">
    <text evidence="2">The sequence shown here is derived from an EMBL/GenBank/DDBJ whole genome shotgun (WGS) entry which is preliminary data.</text>
</comment>
<dbReference type="RefSeq" id="WP_074490733.1">
    <property type="nucleotide sequence ID" value="NZ_FPAM01000010.1"/>
</dbReference>
<evidence type="ECO:0000313" key="3">
    <source>
        <dbReference type="Proteomes" id="UP000186720"/>
    </source>
</evidence>
<dbReference type="Pfam" id="PF01551">
    <property type="entry name" value="Peptidase_M23"/>
    <property type="match status" value="1"/>
</dbReference>
<accession>A0A1Q6A2C7</accession>